<evidence type="ECO:0000256" key="9">
    <source>
        <dbReference type="ARBA" id="ARBA00023136"/>
    </source>
</evidence>
<evidence type="ECO:0000256" key="1">
    <source>
        <dbReference type="ARBA" id="ARBA00004429"/>
    </source>
</evidence>
<feature type="transmembrane region" description="Helical" evidence="12">
    <location>
        <begin position="374"/>
        <end position="397"/>
    </location>
</feature>
<feature type="transmembrane region" description="Helical" evidence="12">
    <location>
        <begin position="234"/>
        <end position="252"/>
    </location>
</feature>
<evidence type="ECO:0000256" key="2">
    <source>
        <dbReference type="ARBA" id="ARBA00022448"/>
    </source>
</evidence>
<evidence type="ECO:0000256" key="12">
    <source>
        <dbReference type="RuleBase" id="RU363032"/>
    </source>
</evidence>
<dbReference type="InterPro" id="IPR000515">
    <property type="entry name" value="MetI-like"/>
</dbReference>
<keyword evidence="2 12" id="KW-0813">Transport</keyword>
<feature type="transmembrane region" description="Helical" evidence="12">
    <location>
        <begin position="30"/>
        <end position="50"/>
    </location>
</feature>
<feature type="transmembrane region" description="Helical" evidence="12">
    <location>
        <begin position="326"/>
        <end position="351"/>
    </location>
</feature>
<protein>
    <recommendedName>
        <fullName evidence="11">Oligopeptide transport system permease protein OppC</fullName>
    </recommendedName>
</protein>
<dbReference type="RefSeq" id="WP_146399217.1">
    <property type="nucleotide sequence ID" value="NZ_SJPQ01000002.1"/>
</dbReference>
<keyword evidence="15" id="KW-1185">Reference proteome</keyword>
<feature type="domain" description="ABC transmembrane type-1" evidence="13">
    <location>
        <begin position="192"/>
        <end position="397"/>
    </location>
</feature>
<evidence type="ECO:0000259" key="13">
    <source>
        <dbReference type="PROSITE" id="PS50928"/>
    </source>
</evidence>
<evidence type="ECO:0000313" key="14">
    <source>
        <dbReference type="EMBL" id="TWT88292.1"/>
    </source>
</evidence>
<evidence type="ECO:0000256" key="4">
    <source>
        <dbReference type="ARBA" id="ARBA00022519"/>
    </source>
</evidence>
<comment type="subcellular location">
    <subcellularLocation>
        <location evidence="1">Cell inner membrane</location>
        <topology evidence="1">Multi-pass membrane protein</topology>
    </subcellularLocation>
    <subcellularLocation>
        <location evidence="12">Cell membrane</location>
        <topology evidence="12">Multi-pass membrane protein</topology>
    </subcellularLocation>
</comment>
<proteinExistence type="inferred from homology"/>
<dbReference type="PANTHER" id="PTHR43386">
    <property type="entry name" value="OLIGOPEPTIDE TRANSPORT SYSTEM PERMEASE PROTEIN APPC"/>
    <property type="match status" value="1"/>
</dbReference>
<evidence type="ECO:0000256" key="5">
    <source>
        <dbReference type="ARBA" id="ARBA00022692"/>
    </source>
</evidence>
<dbReference type="InterPro" id="IPR025966">
    <property type="entry name" value="OppC_N"/>
</dbReference>
<comment type="similarity">
    <text evidence="10">Belongs to the binding-protein-dependent transport system permease family. OppBC subfamily.</text>
</comment>
<evidence type="ECO:0000256" key="10">
    <source>
        <dbReference type="ARBA" id="ARBA00024202"/>
    </source>
</evidence>
<dbReference type="CDD" id="cd06261">
    <property type="entry name" value="TM_PBP2"/>
    <property type="match status" value="1"/>
</dbReference>
<evidence type="ECO:0000256" key="3">
    <source>
        <dbReference type="ARBA" id="ARBA00022475"/>
    </source>
</evidence>
<dbReference type="Gene3D" id="1.10.3720.10">
    <property type="entry name" value="MetI-like"/>
    <property type="match status" value="1"/>
</dbReference>
<evidence type="ECO:0000256" key="7">
    <source>
        <dbReference type="ARBA" id="ARBA00022927"/>
    </source>
</evidence>
<evidence type="ECO:0000256" key="11">
    <source>
        <dbReference type="ARBA" id="ARBA00072251"/>
    </source>
</evidence>
<feature type="transmembrane region" description="Helical" evidence="12">
    <location>
        <begin position="264"/>
        <end position="282"/>
    </location>
</feature>
<dbReference type="GO" id="GO:0015031">
    <property type="term" value="P:protein transport"/>
    <property type="evidence" value="ECO:0007669"/>
    <property type="project" value="UniProtKB-KW"/>
</dbReference>
<dbReference type="SUPFAM" id="SSF161098">
    <property type="entry name" value="MetI-like"/>
    <property type="match status" value="1"/>
</dbReference>
<name>A0A5C5ZLG9_9BACT</name>
<dbReference type="Proteomes" id="UP000315440">
    <property type="component" value="Unassembled WGS sequence"/>
</dbReference>
<dbReference type="OrthoDB" id="9797852at2"/>
<feature type="transmembrane region" description="Helical" evidence="12">
    <location>
        <begin position="188"/>
        <end position="214"/>
    </location>
</feature>
<keyword evidence="9 12" id="KW-0472">Membrane</keyword>
<evidence type="ECO:0000256" key="6">
    <source>
        <dbReference type="ARBA" id="ARBA00022856"/>
    </source>
</evidence>
<keyword evidence="8 12" id="KW-1133">Transmembrane helix</keyword>
<evidence type="ECO:0000256" key="8">
    <source>
        <dbReference type="ARBA" id="ARBA00022989"/>
    </source>
</evidence>
<dbReference type="PROSITE" id="PS50928">
    <property type="entry name" value="ABC_TM1"/>
    <property type="match status" value="1"/>
</dbReference>
<reference evidence="14 15" key="1">
    <citation type="submission" date="2019-02" db="EMBL/GenBank/DDBJ databases">
        <title>Deep-cultivation of Planctomycetes and their phenomic and genomic characterization uncovers novel biology.</title>
        <authorList>
            <person name="Wiegand S."/>
            <person name="Jogler M."/>
            <person name="Boedeker C."/>
            <person name="Pinto D."/>
            <person name="Vollmers J."/>
            <person name="Rivas-Marin E."/>
            <person name="Kohn T."/>
            <person name="Peeters S.H."/>
            <person name="Heuer A."/>
            <person name="Rast P."/>
            <person name="Oberbeckmann S."/>
            <person name="Bunk B."/>
            <person name="Jeske O."/>
            <person name="Meyerdierks A."/>
            <person name="Storesund J.E."/>
            <person name="Kallscheuer N."/>
            <person name="Luecker S."/>
            <person name="Lage O.M."/>
            <person name="Pohl T."/>
            <person name="Merkel B.J."/>
            <person name="Hornburger P."/>
            <person name="Mueller R.-W."/>
            <person name="Bruemmer F."/>
            <person name="Labrenz M."/>
            <person name="Spormann A.M."/>
            <person name="Op Den Camp H."/>
            <person name="Overmann J."/>
            <person name="Amann R."/>
            <person name="Jetten M.S.M."/>
            <person name="Mascher T."/>
            <person name="Medema M.H."/>
            <person name="Devos D.P."/>
            <person name="Kaster A.-K."/>
            <person name="Ovreas L."/>
            <person name="Rohde M."/>
            <person name="Galperin M.Y."/>
            <person name="Jogler C."/>
        </authorList>
    </citation>
    <scope>NUCLEOTIDE SEQUENCE [LARGE SCALE GENOMIC DNA]</scope>
    <source>
        <strain evidence="14 15">Mal64</strain>
    </source>
</reference>
<dbReference type="GO" id="GO:0005886">
    <property type="term" value="C:plasma membrane"/>
    <property type="evidence" value="ECO:0007669"/>
    <property type="project" value="UniProtKB-SubCell"/>
</dbReference>
<dbReference type="GO" id="GO:0015833">
    <property type="term" value="P:peptide transport"/>
    <property type="evidence" value="ECO:0007669"/>
    <property type="project" value="UniProtKB-KW"/>
</dbReference>
<dbReference type="Pfam" id="PF00528">
    <property type="entry name" value="BPD_transp_1"/>
    <property type="match status" value="1"/>
</dbReference>
<dbReference type="EMBL" id="SJPQ01000002">
    <property type="protein sequence ID" value="TWT88292.1"/>
    <property type="molecule type" value="Genomic_DNA"/>
</dbReference>
<comment type="caution">
    <text evidence="14">The sequence shown here is derived from an EMBL/GenBank/DDBJ whole genome shotgun (WGS) entry which is preliminary data.</text>
</comment>
<dbReference type="GO" id="GO:0055085">
    <property type="term" value="P:transmembrane transport"/>
    <property type="evidence" value="ECO:0007669"/>
    <property type="project" value="InterPro"/>
</dbReference>
<gene>
    <name evidence="14" type="primary">oppC</name>
    <name evidence="14" type="ORF">Mal64_17710</name>
</gene>
<keyword evidence="7" id="KW-0653">Protein transport</keyword>
<dbReference type="Pfam" id="PF12911">
    <property type="entry name" value="OppC_N"/>
    <property type="match status" value="1"/>
</dbReference>
<keyword evidence="5 12" id="KW-0812">Transmembrane</keyword>
<evidence type="ECO:0000313" key="15">
    <source>
        <dbReference type="Proteomes" id="UP000315440"/>
    </source>
</evidence>
<dbReference type="InterPro" id="IPR035906">
    <property type="entry name" value="MetI-like_sf"/>
</dbReference>
<organism evidence="14 15">
    <name type="scientific">Pseudobythopirellula maris</name>
    <dbReference type="NCBI Taxonomy" id="2527991"/>
    <lineage>
        <taxon>Bacteria</taxon>
        <taxon>Pseudomonadati</taxon>
        <taxon>Planctomycetota</taxon>
        <taxon>Planctomycetia</taxon>
        <taxon>Pirellulales</taxon>
        <taxon>Lacipirellulaceae</taxon>
        <taxon>Pseudobythopirellula</taxon>
    </lineage>
</organism>
<sequence>MTQYPSNQTHGVSLTQDAWRRLRRSGPAMASLWTLVAVAVLAFLTPVLPLQPSDAIDTKRQFDPPTVWPLFEPSFDFDPADIETSAERLPAAREDLAEARTALATLESNSESNNEADEEALAEGRRTVRLAKATVAGLVQRPYTNAGFPRLDPLSRAMVRMRYTVLGKWSLASICGRDKLGRDVLSRIFWGARVSLIVGVVATLVSLVIGVTYGAISGYAGGWVDDAMMRAVDVLYSVPFIFVVIFLITVLGQDDIKDVLESYGVDRITIFYFVVGAIYWLTMARVVRGQVLSLKNEPFVEAARAVGASHRVILFRHIVPNLLSVVIVYLTLTIPRVILFEAFLSFLGLGVEPPDVSWGLLANEGIQVITPVKVYWWLIVFPSLAIGVTLFALNFLGDGLRDAFDPKLRDR</sequence>
<keyword evidence="3" id="KW-1003">Cell membrane</keyword>
<accession>A0A5C5ZLG9</accession>
<dbReference type="InterPro" id="IPR050366">
    <property type="entry name" value="BP-dependent_transpt_permease"/>
</dbReference>
<dbReference type="PANTHER" id="PTHR43386:SF2">
    <property type="entry name" value="OLIGOPEPTIDE TRANSPORT SYSTEM PERMEASE PROTEIN OPPC"/>
    <property type="match status" value="1"/>
</dbReference>
<dbReference type="AlphaFoldDB" id="A0A5C5ZLG9"/>
<keyword evidence="6" id="KW-0571">Peptide transport</keyword>
<keyword evidence="4" id="KW-0997">Cell inner membrane</keyword>